<evidence type="ECO:0000256" key="1">
    <source>
        <dbReference type="SAM" id="Coils"/>
    </source>
</evidence>
<gene>
    <name evidence="3" type="ORF">GcC1_109018</name>
</gene>
<feature type="compositionally biased region" description="Polar residues" evidence="2">
    <location>
        <begin position="246"/>
        <end position="257"/>
    </location>
</feature>
<evidence type="ECO:0000313" key="4">
    <source>
        <dbReference type="Proteomes" id="UP000285405"/>
    </source>
</evidence>
<feature type="compositionally biased region" description="Basic residues" evidence="2">
    <location>
        <begin position="9"/>
        <end position="20"/>
    </location>
</feature>
<comment type="caution">
    <text evidence="3">The sequence shown here is derived from an EMBL/GenBank/DDBJ whole genome shotgun (WGS) entry which is preliminary data.</text>
</comment>
<dbReference type="AlphaFoldDB" id="A0A420I8Z9"/>
<dbReference type="Proteomes" id="UP000285405">
    <property type="component" value="Unassembled WGS sequence"/>
</dbReference>
<evidence type="ECO:0000313" key="3">
    <source>
        <dbReference type="EMBL" id="RKF66832.1"/>
    </source>
</evidence>
<accession>A0A420I8Z9</accession>
<evidence type="ECO:0000256" key="2">
    <source>
        <dbReference type="SAM" id="MobiDB-lite"/>
    </source>
</evidence>
<feature type="coiled-coil region" evidence="1">
    <location>
        <begin position="166"/>
        <end position="193"/>
    </location>
</feature>
<reference evidence="3 4" key="1">
    <citation type="journal article" date="2018" name="BMC Genomics">
        <title>Comparative genome analyses reveal sequence features reflecting distinct modes of host-adaptation between dicot and monocot powdery mildew.</title>
        <authorList>
            <person name="Wu Y."/>
            <person name="Ma X."/>
            <person name="Pan Z."/>
            <person name="Kale S.D."/>
            <person name="Song Y."/>
            <person name="King H."/>
            <person name="Zhang Q."/>
            <person name="Presley C."/>
            <person name="Deng X."/>
            <person name="Wei C.I."/>
            <person name="Xiao S."/>
        </authorList>
    </citation>
    <scope>NUCLEOTIDE SEQUENCE [LARGE SCALE GENOMIC DNA]</scope>
    <source>
        <strain evidence="3">UCSC1</strain>
    </source>
</reference>
<dbReference type="EMBL" id="MCBR01010920">
    <property type="protein sequence ID" value="RKF66832.1"/>
    <property type="molecule type" value="Genomic_DNA"/>
</dbReference>
<feature type="region of interest" description="Disordered" evidence="2">
    <location>
        <begin position="1"/>
        <end position="22"/>
    </location>
</feature>
<name>A0A420I8Z9_9PEZI</name>
<organism evidence="3 4">
    <name type="scientific">Golovinomyces cichoracearum</name>
    <dbReference type="NCBI Taxonomy" id="62708"/>
    <lineage>
        <taxon>Eukaryota</taxon>
        <taxon>Fungi</taxon>
        <taxon>Dikarya</taxon>
        <taxon>Ascomycota</taxon>
        <taxon>Pezizomycotina</taxon>
        <taxon>Leotiomycetes</taxon>
        <taxon>Erysiphales</taxon>
        <taxon>Erysiphaceae</taxon>
        <taxon>Golovinomyces</taxon>
    </lineage>
</organism>
<protein>
    <submittedName>
        <fullName evidence="3">Putative eka-like protein</fullName>
    </submittedName>
</protein>
<feature type="region of interest" description="Disordered" evidence="2">
    <location>
        <begin position="242"/>
        <end position="261"/>
    </location>
</feature>
<dbReference type="OrthoDB" id="3598344at2759"/>
<keyword evidence="1" id="KW-0175">Coiled coil</keyword>
<sequence>MPRQDKSKPSNHKSRSHIPSHHSSIAQCIGFQMLPIRAKRHFTMVDIAKDRAPLREKNDEIPDIVMIDEHIDMLIAQGLKNSQWAPENTKESTPAVTFPVAGKLVTRENPRDLPDTKVEIDHQLARNNKVPGNQKEEVSSRIEQNASNIPYVVLRDIGCDKHGEVALKLRAKIQAEEQRAAQLTANLKSCTLAINGVQMTLSTSALDSNKEFNEGLLTSLRAAIAPFLENGTGIKPPVLPPKPKSNHQTVSHQQNKLSKIDSRTPEKTITVENSWATIARKGHQVTSQKISFRTYSINSEREIKRLFIHLPKYHEWRLLALSGIREAVSSHLKCSPADINHIRRTATSFALTAKDKSTRFRLLDGCVTLLVQNFRLEPASDLVTYHISTVPVAITSAKKKVLVTNSMLEAEIKRDTHSSLTSIRTHGKTKLGAPSQSWLAHFPRIQAPRPCFRFFDESGVAIL</sequence>
<proteinExistence type="predicted"/>